<name>A0A6L3N3K7_9BURK</name>
<evidence type="ECO:0000313" key="2">
    <source>
        <dbReference type="Proteomes" id="UP000473470"/>
    </source>
</evidence>
<proteinExistence type="predicted"/>
<dbReference type="EMBL" id="VZOK01000004">
    <property type="protein sequence ID" value="KAB0640650.1"/>
    <property type="molecule type" value="Genomic_DNA"/>
</dbReference>
<dbReference type="AlphaFoldDB" id="A0A6L3N3K7"/>
<gene>
    <name evidence="1" type="ORF">F7R25_03910</name>
</gene>
<accession>A0A6L3N3K7</accession>
<dbReference type="Proteomes" id="UP000473470">
    <property type="component" value="Unassembled WGS sequence"/>
</dbReference>
<dbReference type="RefSeq" id="WP_150998360.1">
    <property type="nucleotide sequence ID" value="NZ_CABVPM010000001.1"/>
</dbReference>
<organism evidence="1 2">
    <name type="scientific">Burkholderia stagnalis</name>
    <dbReference type="NCBI Taxonomy" id="1503054"/>
    <lineage>
        <taxon>Bacteria</taxon>
        <taxon>Pseudomonadati</taxon>
        <taxon>Pseudomonadota</taxon>
        <taxon>Betaproteobacteria</taxon>
        <taxon>Burkholderiales</taxon>
        <taxon>Burkholderiaceae</taxon>
        <taxon>Burkholderia</taxon>
        <taxon>Burkholderia cepacia complex</taxon>
    </lineage>
</organism>
<evidence type="ECO:0000313" key="1">
    <source>
        <dbReference type="EMBL" id="KAB0640650.1"/>
    </source>
</evidence>
<sequence>MDTLELQNWEIGIMPEVEFKKWNEKIHQDWLELTGEKVSLDKYISQYDLDEMKKAIEVVHNFVEDMAIKQPVFRKVKTWTARF</sequence>
<protein>
    <submittedName>
        <fullName evidence="1">Uncharacterized protein</fullName>
    </submittedName>
</protein>
<reference evidence="1 2" key="1">
    <citation type="submission" date="2019-09" db="EMBL/GenBank/DDBJ databases">
        <title>Draft genome sequences of 48 bacterial type strains from the CCUG.</title>
        <authorList>
            <person name="Tunovic T."/>
            <person name="Pineiro-Iglesias B."/>
            <person name="Unosson C."/>
            <person name="Inganas E."/>
            <person name="Ohlen M."/>
            <person name="Cardew S."/>
            <person name="Jensie-Markopoulos S."/>
            <person name="Salva-Serra F."/>
            <person name="Jaen-Luchoro D."/>
            <person name="Karlsson R."/>
            <person name="Svensson-Stadler L."/>
            <person name="Chun J."/>
            <person name="Moore E."/>
        </authorList>
    </citation>
    <scope>NUCLEOTIDE SEQUENCE [LARGE SCALE GENOMIC DNA]</scope>
    <source>
        <strain evidence="1 2">CCUG 65686</strain>
    </source>
</reference>
<comment type="caution">
    <text evidence="1">The sequence shown here is derived from an EMBL/GenBank/DDBJ whole genome shotgun (WGS) entry which is preliminary data.</text>
</comment>